<proteinExistence type="predicted"/>
<gene>
    <name evidence="1" type="ORF">D3871_11480</name>
</gene>
<evidence type="ECO:0000313" key="2">
    <source>
        <dbReference type="Proteomes" id="UP000265955"/>
    </source>
</evidence>
<dbReference type="AlphaFoldDB" id="A0A3A3FSP1"/>
<comment type="caution">
    <text evidence="1">The sequence shown here is derived from an EMBL/GenBank/DDBJ whole genome shotgun (WGS) entry which is preliminary data.</text>
</comment>
<keyword evidence="2" id="KW-1185">Reference proteome</keyword>
<name>A0A3A3FSP1_9BURK</name>
<reference evidence="2" key="1">
    <citation type="submission" date="2018-09" db="EMBL/GenBank/DDBJ databases">
        <authorList>
            <person name="Zhu H."/>
        </authorList>
    </citation>
    <scope>NUCLEOTIDE SEQUENCE [LARGE SCALE GENOMIC DNA]</scope>
    <source>
        <strain evidence="2">K1R23-30</strain>
    </source>
</reference>
<accession>A0A3A3FSP1</accession>
<organism evidence="1 2">
    <name type="scientific">Noviherbaspirillum saxi</name>
    <dbReference type="NCBI Taxonomy" id="2320863"/>
    <lineage>
        <taxon>Bacteria</taxon>
        <taxon>Pseudomonadati</taxon>
        <taxon>Pseudomonadota</taxon>
        <taxon>Betaproteobacteria</taxon>
        <taxon>Burkholderiales</taxon>
        <taxon>Oxalobacteraceae</taxon>
        <taxon>Noviherbaspirillum</taxon>
    </lineage>
</organism>
<protein>
    <submittedName>
        <fullName evidence="1">Uncharacterized protein</fullName>
    </submittedName>
</protein>
<dbReference type="EMBL" id="QYUO01000001">
    <property type="protein sequence ID" value="RJF99066.1"/>
    <property type="molecule type" value="Genomic_DNA"/>
</dbReference>
<evidence type="ECO:0000313" key="1">
    <source>
        <dbReference type="EMBL" id="RJF99066.1"/>
    </source>
</evidence>
<dbReference type="RefSeq" id="WP_119769011.1">
    <property type="nucleotide sequence ID" value="NZ_QYUO01000001.1"/>
</dbReference>
<dbReference type="Proteomes" id="UP000265955">
    <property type="component" value="Unassembled WGS sequence"/>
</dbReference>
<dbReference type="OrthoDB" id="2941346at2"/>
<sequence>MTTKNEQMREAVKALDTYVSEQLEDYEFRGDPGDYTPNETERMLMNDFVQGMISDDEFFVLTGKIAALRESAPAPQELTDNELEHLVSSALDDVESPELSSALTYERWKDGVEADIPTVDAKAFARALLSRSTAPQEAAPVAIDDLKKQNAELVKDAQRWRAVLASARVRPLGSAGLNDAIDPNGSPYNGYAHLGLELWTIFGKSLNDEQRERLVKENALGREWLTKYADIASAHQEDKQ</sequence>